<feature type="transmembrane region" description="Helical" evidence="6">
    <location>
        <begin position="16"/>
        <end position="37"/>
    </location>
</feature>
<reference evidence="7" key="1">
    <citation type="submission" date="2019-11" db="EMBL/GenBank/DDBJ databases">
        <title>Microbial mats filling the niche in hypersaline microbial mats.</title>
        <authorList>
            <person name="Wong H.L."/>
            <person name="Macleod F.I."/>
            <person name="White R.A. III"/>
            <person name="Burns B.P."/>
        </authorList>
    </citation>
    <scope>NUCLEOTIDE SEQUENCE</scope>
    <source>
        <strain evidence="7">Rbin_158</strain>
    </source>
</reference>
<keyword evidence="3 6" id="KW-0812">Transmembrane</keyword>
<dbReference type="GO" id="GO:0005886">
    <property type="term" value="C:plasma membrane"/>
    <property type="evidence" value="ECO:0007669"/>
    <property type="project" value="TreeGrafter"/>
</dbReference>
<feature type="transmembrane region" description="Helical" evidence="6">
    <location>
        <begin position="413"/>
        <end position="436"/>
    </location>
</feature>
<evidence type="ECO:0000256" key="6">
    <source>
        <dbReference type="SAM" id="Phobius"/>
    </source>
</evidence>
<dbReference type="Proteomes" id="UP000649604">
    <property type="component" value="Unassembled WGS sequence"/>
</dbReference>
<protein>
    <submittedName>
        <fullName evidence="7">Uncharacterized protein</fullName>
    </submittedName>
</protein>
<feature type="transmembrane region" description="Helical" evidence="6">
    <location>
        <begin position="279"/>
        <end position="301"/>
    </location>
</feature>
<feature type="transmembrane region" description="Helical" evidence="6">
    <location>
        <begin position="348"/>
        <end position="369"/>
    </location>
</feature>
<comment type="caution">
    <text evidence="7">The sequence shown here is derived from an EMBL/GenBank/DDBJ whole genome shotgun (WGS) entry which is preliminary data.</text>
</comment>
<evidence type="ECO:0000313" key="8">
    <source>
        <dbReference type="Proteomes" id="UP000649604"/>
    </source>
</evidence>
<dbReference type="GO" id="GO:0035435">
    <property type="term" value="P:phosphate ion transmembrane transport"/>
    <property type="evidence" value="ECO:0007669"/>
    <property type="project" value="InterPro"/>
</dbReference>
<name>A0A9D5JYY2_9BACT</name>
<sequence length="442" mass="48246">MVTSFPMQKQLTYPEIFRFFLPLVLNAQMMFLSMPIINLGLSRTAKPEIAIAAYSVGFYFLALLASPAICSRNVSTAFLTDRQSFLFIRRLFFLCGLFVTITALLIALTPLYRVVFLHIYGIPATLVEEVRRVLLITAPVGMVIAMRGVYQGVALVHKKPVIMAYATLVRLVAIAIIVFVAIVYLKLPGASGGAISIVSGMSIEAVFVYLQVRGFFRSLPSEKDASSEDRELLRLSQVLRFMAPLLVGMIVLTFLPTLINGILSRISQPEMALAGFGVLYPILRFFTSPLLGFQVTTLVLFKSLGDLRKLTICVLGVSAVFSGMLFAIGYTPVGLYLLTDLFALDPELVAYATPALFILFIFPVVTGIRNHTQGILMNLKATVAISVSAVSKALLLLGLGLLLISIFADINGVVLGIVLITLGEFCDDLFLGGAALQKIRQR</sequence>
<dbReference type="PANTHER" id="PTHR28384:SF1">
    <property type="entry name" value="PROGRESSIVE ANKYLOSIS PROTEIN HOMOLOG"/>
    <property type="match status" value="1"/>
</dbReference>
<dbReference type="AlphaFoldDB" id="A0A9D5JYY2"/>
<evidence type="ECO:0000256" key="3">
    <source>
        <dbReference type="ARBA" id="ARBA00022692"/>
    </source>
</evidence>
<evidence type="ECO:0000256" key="2">
    <source>
        <dbReference type="ARBA" id="ARBA00022448"/>
    </source>
</evidence>
<comment type="subcellular location">
    <subcellularLocation>
        <location evidence="1">Membrane</location>
        <topology evidence="1">Multi-pass membrane protein</topology>
    </subcellularLocation>
</comment>
<dbReference type="InterPro" id="IPR009887">
    <property type="entry name" value="ANKH"/>
</dbReference>
<feature type="transmembrane region" description="Helical" evidence="6">
    <location>
        <begin position="132"/>
        <end position="150"/>
    </location>
</feature>
<feature type="transmembrane region" description="Helical" evidence="6">
    <location>
        <begin position="310"/>
        <end position="328"/>
    </location>
</feature>
<keyword evidence="2" id="KW-0813">Transport</keyword>
<evidence type="ECO:0000256" key="5">
    <source>
        <dbReference type="ARBA" id="ARBA00023136"/>
    </source>
</evidence>
<feature type="transmembrane region" description="Helical" evidence="6">
    <location>
        <begin position="381"/>
        <end position="407"/>
    </location>
</feature>
<evidence type="ECO:0000256" key="1">
    <source>
        <dbReference type="ARBA" id="ARBA00004141"/>
    </source>
</evidence>
<feature type="transmembrane region" description="Helical" evidence="6">
    <location>
        <begin position="162"/>
        <end position="184"/>
    </location>
</feature>
<dbReference type="Pfam" id="PF07260">
    <property type="entry name" value="ANKH"/>
    <property type="match status" value="2"/>
</dbReference>
<dbReference type="GO" id="GO:0005315">
    <property type="term" value="F:phosphate transmembrane transporter activity"/>
    <property type="evidence" value="ECO:0007669"/>
    <property type="project" value="InterPro"/>
</dbReference>
<feature type="transmembrane region" description="Helical" evidence="6">
    <location>
        <begin position="238"/>
        <end position="259"/>
    </location>
</feature>
<keyword evidence="5 6" id="KW-0472">Membrane</keyword>
<dbReference type="PANTHER" id="PTHR28384">
    <property type="entry name" value="PROGRESSIVE ANKYLOSIS PROTEIN HOMOLOG"/>
    <property type="match status" value="1"/>
</dbReference>
<feature type="transmembrane region" description="Helical" evidence="6">
    <location>
        <begin position="49"/>
        <end position="70"/>
    </location>
</feature>
<evidence type="ECO:0000313" key="7">
    <source>
        <dbReference type="EMBL" id="MBD3326321.1"/>
    </source>
</evidence>
<accession>A0A9D5JYY2</accession>
<gene>
    <name evidence="7" type="ORF">GF339_17180</name>
</gene>
<organism evidence="7 8">
    <name type="scientific">candidate division KSB3 bacterium</name>
    <dbReference type="NCBI Taxonomy" id="2044937"/>
    <lineage>
        <taxon>Bacteria</taxon>
        <taxon>candidate division KSB3</taxon>
    </lineage>
</organism>
<keyword evidence="4 6" id="KW-1133">Transmembrane helix</keyword>
<dbReference type="GO" id="GO:0030504">
    <property type="term" value="F:inorganic diphosphate transmembrane transporter activity"/>
    <property type="evidence" value="ECO:0007669"/>
    <property type="project" value="TreeGrafter"/>
</dbReference>
<evidence type="ECO:0000256" key="4">
    <source>
        <dbReference type="ARBA" id="ARBA00022989"/>
    </source>
</evidence>
<dbReference type="EMBL" id="WJJP01000561">
    <property type="protein sequence ID" value="MBD3326321.1"/>
    <property type="molecule type" value="Genomic_DNA"/>
</dbReference>
<feature type="transmembrane region" description="Helical" evidence="6">
    <location>
        <begin position="91"/>
        <end position="112"/>
    </location>
</feature>
<feature type="transmembrane region" description="Helical" evidence="6">
    <location>
        <begin position="190"/>
        <end position="210"/>
    </location>
</feature>
<proteinExistence type="predicted"/>